<dbReference type="Proteomes" id="UP000693970">
    <property type="component" value="Unassembled WGS sequence"/>
</dbReference>
<dbReference type="GO" id="GO:0008168">
    <property type="term" value="F:methyltransferase activity"/>
    <property type="evidence" value="ECO:0007669"/>
    <property type="project" value="UniProtKB-KW"/>
</dbReference>
<accession>A0A9K3PAT7</accession>
<sequence length="348" mass="39649">MHKKSCPINPSARRSPWIVVLAMAFFHLYFNSFLLREAADSENHDSAEATINAADPNTKTPLLRNMKKTTTSTNSNAPSQNDLTNINAASTSLVEEKQSKVRAQYGINSTHMAMDGAWVVGVSKMLGCPDVDNNGIISDDPNAYNYIPNNETWNALYRAYHATVDPNNEFLTATEYQNSWKVPIEVKFQRPEGRGVYAKEFIPKGTLVWSSTSRNTATFLTSHDHREFIEYLIKDPKTRHLACDVQMWIDVMSLDEEGTNYICETFDEAVLLNTVWDDNDSHLINIEPQLMNVSDDDPDYDENDCYGNDHYFTVRDIQAGEQFRIDYGMGWDDDKERWEALGLNFPRG</sequence>
<keyword evidence="3" id="KW-1185">Reference proteome</keyword>
<keyword evidence="2" id="KW-0808">Transferase</keyword>
<dbReference type="AlphaFoldDB" id="A0A9K3PAT7"/>
<proteinExistence type="predicted"/>
<evidence type="ECO:0000313" key="3">
    <source>
        <dbReference type="Proteomes" id="UP000693970"/>
    </source>
</evidence>
<evidence type="ECO:0000259" key="1">
    <source>
        <dbReference type="PROSITE" id="PS50280"/>
    </source>
</evidence>
<reference evidence="2" key="1">
    <citation type="journal article" date="2021" name="Sci. Rep.">
        <title>Diploid genomic architecture of Nitzschia inconspicua, an elite biomass production diatom.</title>
        <authorList>
            <person name="Oliver A."/>
            <person name="Podell S."/>
            <person name="Pinowska A."/>
            <person name="Traller J.C."/>
            <person name="Smith S.R."/>
            <person name="McClure R."/>
            <person name="Beliaev A."/>
            <person name="Bohutskyi P."/>
            <person name="Hill E.A."/>
            <person name="Rabines A."/>
            <person name="Zheng H."/>
            <person name="Allen L.Z."/>
            <person name="Kuo A."/>
            <person name="Grigoriev I.V."/>
            <person name="Allen A.E."/>
            <person name="Hazlebeck D."/>
            <person name="Allen E.E."/>
        </authorList>
    </citation>
    <scope>NUCLEOTIDE SEQUENCE</scope>
    <source>
        <strain evidence="2">Hildebrandi</strain>
    </source>
</reference>
<dbReference type="PROSITE" id="PS50280">
    <property type="entry name" value="SET"/>
    <property type="match status" value="1"/>
</dbReference>
<comment type="caution">
    <text evidence="2">The sequence shown here is derived from an EMBL/GenBank/DDBJ whole genome shotgun (WGS) entry which is preliminary data.</text>
</comment>
<dbReference type="OrthoDB" id="46969at2759"/>
<keyword evidence="2" id="KW-0489">Methyltransferase</keyword>
<reference evidence="2" key="2">
    <citation type="submission" date="2021-04" db="EMBL/GenBank/DDBJ databases">
        <authorList>
            <person name="Podell S."/>
        </authorList>
    </citation>
    <scope>NUCLEOTIDE SEQUENCE</scope>
    <source>
        <strain evidence="2">Hildebrandi</strain>
    </source>
</reference>
<name>A0A9K3PAT7_9STRA</name>
<dbReference type="GO" id="GO:0032259">
    <property type="term" value="P:methylation"/>
    <property type="evidence" value="ECO:0007669"/>
    <property type="project" value="UniProtKB-KW"/>
</dbReference>
<organism evidence="2 3">
    <name type="scientific">Nitzschia inconspicua</name>
    <dbReference type="NCBI Taxonomy" id="303405"/>
    <lineage>
        <taxon>Eukaryota</taxon>
        <taxon>Sar</taxon>
        <taxon>Stramenopiles</taxon>
        <taxon>Ochrophyta</taxon>
        <taxon>Bacillariophyta</taxon>
        <taxon>Bacillariophyceae</taxon>
        <taxon>Bacillariophycidae</taxon>
        <taxon>Bacillariales</taxon>
        <taxon>Bacillariaceae</taxon>
        <taxon>Nitzschia</taxon>
    </lineage>
</organism>
<dbReference type="EMBL" id="JAGRRH010000027">
    <property type="protein sequence ID" value="KAG7340603.1"/>
    <property type="molecule type" value="Genomic_DNA"/>
</dbReference>
<evidence type="ECO:0000313" key="2">
    <source>
        <dbReference type="EMBL" id="KAG7340603.1"/>
    </source>
</evidence>
<dbReference type="Pfam" id="PF00856">
    <property type="entry name" value="SET"/>
    <property type="match status" value="1"/>
</dbReference>
<gene>
    <name evidence="2" type="ORF">IV203_024146</name>
</gene>
<protein>
    <submittedName>
        <fullName evidence="2">SET methyltransferase domain containing protein</fullName>
    </submittedName>
</protein>
<feature type="domain" description="SET" evidence="1">
    <location>
        <begin position="182"/>
        <end position="328"/>
    </location>
</feature>
<dbReference type="InterPro" id="IPR001214">
    <property type="entry name" value="SET_dom"/>
</dbReference>